<sequence length="70" mass="7626">MMVAWEMLKNDFISGQGLGVILDGIVEQIQLSGQKYTFGLGYKPTLKEVSSANLKSKGDIPLTQPISLLN</sequence>
<dbReference type="AlphaFoldDB" id="A0AAN8TGC9"/>
<evidence type="ECO:0000313" key="1">
    <source>
        <dbReference type="EMBL" id="KAK6784477.1"/>
    </source>
</evidence>
<accession>A0AAN8TGC9</accession>
<proteinExistence type="predicted"/>
<reference evidence="1 2" key="1">
    <citation type="submission" date="2024-02" db="EMBL/GenBank/DDBJ databases">
        <title>de novo genome assembly of Solanum bulbocastanum strain 11H21.</title>
        <authorList>
            <person name="Hosaka A.J."/>
        </authorList>
    </citation>
    <scope>NUCLEOTIDE SEQUENCE [LARGE SCALE GENOMIC DNA]</scope>
    <source>
        <tissue evidence="1">Young leaves</tissue>
    </source>
</reference>
<name>A0AAN8TGC9_SOLBU</name>
<evidence type="ECO:0000313" key="2">
    <source>
        <dbReference type="Proteomes" id="UP001371456"/>
    </source>
</evidence>
<protein>
    <submittedName>
        <fullName evidence="1">Uncharacterized protein</fullName>
    </submittedName>
</protein>
<dbReference type="Proteomes" id="UP001371456">
    <property type="component" value="Unassembled WGS sequence"/>
</dbReference>
<keyword evidence="2" id="KW-1185">Reference proteome</keyword>
<dbReference type="EMBL" id="JBANQN010000007">
    <property type="protein sequence ID" value="KAK6784477.1"/>
    <property type="molecule type" value="Genomic_DNA"/>
</dbReference>
<gene>
    <name evidence="1" type="ORF">RDI58_017932</name>
</gene>
<organism evidence="1 2">
    <name type="scientific">Solanum bulbocastanum</name>
    <name type="common">Wild potato</name>
    <dbReference type="NCBI Taxonomy" id="147425"/>
    <lineage>
        <taxon>Eukaryota</taxon>
        <taxon>Viridiplantae</taxon>
        <taxon>Streptophyta</taxon>
        <taxon>Embryophyta</taxon>
        <taxon>Tracheophyta</taxon>
        <taxon>Spermatophyta</taxon>
        <taxon>Magnoliopsida</taxon>
        <taxon>eudicotyledons</taxon>
        <taxon>Gunneridae</taxon>
        <taxon>Pentapetalae</taxon>
        <taxon>asterids</taxon>
        <taxon>lamiids</taxon>
        <taxon>Solanales</taxon>
        <taxon>Solanaceae</taxon>
        <taxon>Solanoideae</taxon>
        <taxon>Solaneae</taxon>
        <taxon>Solanum</taxon>
    </lineage>
</organism>
<comment type="caution">
    <text evidence="1">The sequence shown here is derived from an EMBL/GenBank/DDBJ whole genome shotgun (WGS) entry which is preliminary data.</text>
</comment>